<evidence type="ECO:0000256" key="1">
    <source>
        <dbReference type="ARBA" id="ARBA00004167"/>
    </source>
</evidence>
<accession>A0A8H4QQE0</accession>
<keyword evidence="2" id="KW-0812">Transmembrane</keyword>
<name>A0A8H4QQE0_9AGAR</name>
<dbReference type="PROSITE" id="PS51212">
    <property type="entry name" value="WSC"/>
    <property type="match status" value="2"/>
</dbReference>
<evidence type="ECO:0000313" key="8">
    <source>
        <dbReference type="EMBL" id="KAF4614497.1"/>
    </source>
</evidence>
<keyword evidence="4" id="KW-1133">Transmembrane helix</keyword>
<evidence type="ECO:0000256" key="3">
    <source>
        <dbReference type="ARBA" id="ARBA00022729"/>
    </source>
</evidence>
<evidence type="ECO:0000256" key="4">
    <source>
        <dbReference type="ARBA" id="ARBA00022989"/>
    </source>
</evidence>
<dbReference type="PANTHER" id="PTHR24269">
    <property type="entry name" value="KREMEN PROTEIN"/>
    <property type="match status" value="1"/>
</dbReference>
<dbReference type="PANTHER" id="PTHR24269:SF16">
    <property type="entry name" value="PROTEIN SLG1"/>
    <property type="match status" value="1"/>
</dbReference>
<evidence type="ECO:0000256" key="2">
    <source>
        <dbReference type="ARBA" id="ARBA00022692"/>
    </source>
</evidence>
<comment type="caution">
    <text evidence="8">The sequence shown here is derived from an EMBL/GenBank/DDBJ whole genome shotgun (WGS) entry which is preliminary data.</text>
</comment>
<sequence>MTDAFHSGENARRRYKIFLRAFSTCHFCPLACKMNLPLALVAAFASLALDAKAQTIPAVLPTNWTSIGCFTDISTSRTLAATFLVQDPMTIETCISFCSAGGFIFSGVEFGRVCVKRYCKECYCDSTIQIPSQPAPASDCNMACSGNSQELCGGPVRMNIFQSNKPPPVIVQNVTVGTGLWTYEGCFTDSVLARTLGTGVNIPGGTTAESCIAACQAAGPFTFAGLENGHECWCDTAVHAPTQHVGDADCRMLCSATHAEYCGNANRLAIYQFSANGKPPGPQVCLDTSLTNFTLRAQFKNPGVTVGVVGSGQEVGGPNQSSVQLKVVAVEMAKNVLWTVLSACPKCCSEWPSLSLSNSIVSPHSIVVSTQQMTSTLTNDGESPNFVASIPAFPGSQTYCTITDSIAPIGSPPLLAFNGKTDAFSLCTNTSADARVDLVFSPVTGHPHYDLNACQPVNVQVITS</sequence>
<dbReference type="SMART" id="SM00321">
    <property type="entry name" value="WSC"/>
    <property type="match status" value="2"/>
</dbReference>
<proteinExistence type="predicted"/>
<evidence type="ECO:0000313" key="9">
    <source>
        <dbReference type="Proteomes" id="UP000521872"/>
    </source>
</evidence>
<feature type="domain" description="WSC" evidence="7">
    <location>
        <begin position="180"/>
        <end position="274"/>
    </location>
</feature>
<reference evidence="8 9" key="1">
    <citation type="submission" date="2019-12" db="EMBL/GenBank/DDBJ databases">
        <authorList>
            <person name="Floudas D."/>
            <person name="Bentzer J."/>
            <person name="Ahren D."/>
            <person name="Johansson T."/>
            <person name="Persson P."/>
            <person name="Tunlid A."/>
        </authorList>
    </citation>
    <scope>NUCLEOTIDE SEQUENCE [LARGE SCALE GENOMIC DNA]</scope>
    <source>
        <strain evidence="8 9">CBS 102.39</strain>
    </source>
</reference>
<dbReference type="EMBL" id="JAACJL010000044">
    <property type="protein sequence ID" value="KAF4614497.1"/>
    <property type="molecule type" value="Genomic_DNA"/>
</dbReference>
<dbReference type="InterPro" id="IPR002889">
    <property type="entry name" value="WSC_carb-bd"/>
</dbReference>
<keyword evidence="6" id="KW-0325">Glycoprotein</keyword>
<comment type="subcellular location">
    <subcellularLocation>
        <location evidence="1">Membrane</location>
        <topology evidence="1">Single-pass membrane protein</topology>
    </subcellularLocation>
</comment>
<dbReference type="AlphaFoldDB" id="A0A8H4QQE0"/>
<protein>
    <recommendedName>
        <fullName evidence="7">WSC domain-containing protein</fullName>
    </recommendedName>
</protein>
<keyword evidence="3" id="KW-0732">Signal</keyword>
<gene>
    <name evidence="8" type="ORF">D9613_003488</name>
</gene>
<evidence type="ECO:0000256" key="6">
    <source>
        <dbReference type="ARBA" id="ARBA00023180"/>
    </source>
</evidence>
<evidence type="ECO:0000259" key="7">
    <source>
        <dbReference type="PROSITE" id="PS51212"/>
    </source>
</evidence>
<dbReference type="InterPro" id="IPR051836">
    <property type="entry name" value="Kremen_rcpt"/>
</dbReference>
<feature type="domain" description="WSC" evidence="7">
    <location>
        <begin position="63"/>
        <end position="164"/>
    </location>
</feature>
<dbReference type="GO" id="GO:0005886">
    <property type="term" value="C:plasma membrane"/>
    <property type="evidence" value="ECO:0007669"/>
    <property type="project" value="TreeGrafter"/>
</dbReference>
<keyword evidence="5" id="KW-0472">Membrane</keyword>
<dbReference type="Pfam" id="PF01822">
    <property type="entry name" value="WSC"/>
    <property type="match status" value="2"/>
</dbReference>
<evidence type="ECO:0000256" key="5">
    <source>
        <dbReference type="ARBA" id="ARBA00023136"/>
    </source>
</evidence>
<organism evidence="8 9">
    <name type="scientific">Agrocybe pediades</name>
    <dbReference type="NCBI Taxonomy" id="84607"/>
    <lineage>
        <taxon>Eukaryota</taxon>
        <taxon>Fungi</taxon>
        <taxon>Dikarya</taxon>
        <taxon>Basidiomycota</taxon>
        <taxon>Agaricomycotina</taxon>
        <taxon>Agaricomycetes</taxon>
        <taxon>Agaricomycetidae</taxon>
        <taxon>Agaricales</taxon>
        <taxon>Agaricineae</taxon>
        <taxon>Strophariaceae</taxon>
        <taxon>Agrocybe</taxon>
    </lineage>
</organism>
<keyword evidence="9" id="KW-1185">Reference proteome</keyword>
<dbReference type="Proteomes" id="UP000521872">
    <property type="component" value="Unassembled WGS sequence"/>
</dbReference>